<name>H1V8M2_COLHI</name>
<dbReference type="eggNOG" id="ENOG502SHKM">
    <property type="taxonomic scope" value="Eukaryota"/>
</dbReference>
<comment type="cofactor">
    <cofactor evidence="1">
        <name>heme b</name>
        <dbReference type="ChEBI" id="CHEBI:60344"/>
    </cofactor>
</comment>
<evidence type="ECO:0000256" key="4">
    <source>
        <dbReference type="ARBA" id="ARBA00023004"/>
    </source>
</evidence>
<keyword evidence="2" id="KW-0349">Heme</keyword>
<dbReference type="EMBL" id="CACQ02002043">
    <property type="protein sequence ID" value="CCF36575.1"/>
    <property type="molecule type" value="Genomic_DNA"/>
</dbReference>
<dbReference type="Proteomes" id="UP000007174">
    <property type="component" value="Unassembled WGS sequence"/>
</dbReference>
<protein>
    <submittedName>
        <fullName evidence="7">Uncharacterized protein</fullName>
    </submittedName>
</protein>
<gene>
    <name evidence="7" type="ORF">CH063_08114</name>
</gene>
<evidence type="ECO:0000313" key="8">
    <source>
        <dbReference type="Proteomes" id="UP000007174"/>
    </source>
</evidence>
<keyword evidence="5" id="KW-0456">Lyase</keyword>
<dbReference type="Pfam" id="PF13816">
    <property type="entry name" value="Dehydratase_hem"/>
    <property type="match status" value="1"/>
</dbReference>
<evidence type="ECO:0000256" key="5">
    <source>
        <dbReference type="ARBA" id="ARBA00023239"/>
    </source>
</evidence>
<accession>H1V8M2</accession>
<proteinExistence type="predicted"/>
<dbReference type="STRING" id="759273.H1V8M2"/>
<evidence type="ECO:0000313" key="7">
    <source>
        <dbReference type="EMBL" id="CCF36575.1"/>
    </source>
</evidence>
<evidence type="ECO:0000256" key="6">
    <source>
        <dbReference type="SAM" id="MobiDB-lite"/>
    </source>
</evidence>
<reference evidence="8" key="1">
    <citation type="journal article" date="2012" name="Nat. Genet.">
        <title>Lifestyle transitions in plant pathogenic Colletotrichum fungi deciphered by genome and transcriptome analyses.</title>
        <authorList>
            <person name="O'Connell R.J."/>
            <person name="Thon M.R."/>
            <person name="Hacquard S."/>
            <person name="Amyotte S.G."/>
            <person name="Kleemann J."/>
            <person name="Torres M.F."/>
            <person name="Damm U."/>
            <person name="Buiate E.A."/>
            <person name="Epstein L."/>
            <person name="Alkan N."/>
            <person name="Altmueller J."/>
            <person name="Alvarado-Balderrama L."/>
            <person name="Bauser C.A."/>
            <person name="Becker C."/>
            <person name="Birren B.W."/>
            <person name="Chen Z."/>
            <person name="Choi J."/>
            <person name="Crouch J.A."/>
            <person name="Duvick J.P."/>
            <person name="Farman M.A."/>
            <person name="Gan P."/>
            <person name="Heiman D."/>
            <person name="Henrissat B."/>
            <person name="Howard R.J."/>
            <person name="Kabbage M."/>
            <person name="Koch C."/>
            <person name="Kracher B."/>
            <person name="Kubo Y."/>
            <person name="Law A.D."/>
            <person name="Lebrun M.-H."/>
            <person name="Lee Y.-H."/>
            <person name="Miyara I."/>
            <person name="Moore N."/>
            <person name="Neumann U."/>
            <person name="Nordstroem K."/>
            <person name="Panaccione D.G."/>
            <person name="Panstruga R."/>
            <person name="Place M."/>
            <person name="Proctor R.H."/>
            <person name="Prusky D."/>
            <person name="Rech G."/>
            <person name="Reinhardt R."/>
            <person name="Rollins J.A."/>
            <person name="Rounsley S."/>
            <person name="Schardl C.L."/>
            <person name="Schwartz D.C."/>
            <person name="Shenoy N."/>
            <person name="Shirasu K."/>
            <person name="Sikhakolli U.R."/>
            <person name="Stueber K."/>
            <person name="Sukno S.A."/>
            <person name="Sweigard J.A."/>
            <person name="Takano Y."/>
            <person name="Takahara H."/>
            <person name="Trail F."/>
            <person name="van der Does H.C."/>
            <person name="Voll L.M."/>
            <person name="Will I."/>
            <person name="Young S."/>
            <person name="Zeng Q."/>
            <person name="Zhang J."/>
            <person name="Zhou S."/>
            <person name="Dickman M.B."/>
            <person name="Schulze-Lefert P."/>
            <person name="Ver Loren van Themaat E."/>
            <person name="Ma L.-J."/>
            <person name="Vaillancourt L.J."/>
        </authorList>
    </citation>
    <scope>NUCLEOTIDE SEQUENCE [LARGE SCALE GENOMIC DNA]</scope>
    <source>
        <strain evidence="8">IMI 349063</strain>
    </source>
</reference>
<dbReference type="AlphaFoldDB" id="H1V8M2"/>
<evidence type="ECO:0000256" key="2">
    <source>
        <dbReference type="ARBA" id="ARBA00022617"/>
    </source>
</evidence>
<evidence type="ECO:0000256" key="3">
    <source>
        <dbReference type="ARBA" id="ARBA00022723"/>
    </source>
</evidence>
<dbReference type="InterPro" id="IPR025702">
    <property type="entry name" value="OXD"/>
</dbReference>
<keyword evidence="3" id="KW-0479">Metal-binding</keyword>
<dbReference type="GO" id="GO:0046872">
    <property type="term" value="F:metal ion binding"/>
    <property type="evidence" value="ECO:0007669"/>
    <property type="project" value="UniProtKB-KW"/>
</dbReference>
<feature type="region of interest" description="Disordered" evidence="6">
    <location>
        <begin position="1"/>
        <end position="20"/>
    </location>
</feature>
<dbReference type="HOGENOM" id="CLU_2512516_0_0_1"/>
<feature type="compositionally biased region" description="Acidic residues" evidence="6">
    <location>
        <begin position="1"/>
        <end position="11"/>
    </location>
</feature>
<sequence>MEAEAEAEAEAAGDGGSGTDRTFGLAYFDNLASLESWSRGHRTHLAIFGEFARYAKRLGDRMGLRLFHEVLVLEAEQQVFDCPWT</sequence>
<dbReference type="GO" id="GO:0016829">
    <property type="term" value="F:lyase activity"/>
    <property type="evidence" value="ECO:0007669"/>
    <property type="project" value="UniProtKB-KW"/>
</dbReference>
<dbReference type="VEuPathDB" id="FungiDB:CH63R_03922"/>
<organism evidence="7 8">
    <name type="scientific">Colletotrichum higginsianum (strain IMI 349063)</name>
    <name type="common">Crucifer anthracnose fungus</name>
    <dbReference type="NCBI Taxonomy" id="759273"/>
    <lineage>
        <taxon>Eukaryota</taxon>
        <taxon>Fungi</taxon>
        <taxon>Dikarya</taxon>
        <taxon>Ascomycota</taxon>
        <taxon>Pezizomycotina</taxon>
        <taxon>Sordariomycetes</taxon>
        <taxon>Hypocreomycetidae</taxon>
        <taxon>Glomerellales</taxon>
        <taxon>Glomerellaceae</taxon>
        <taxon>Colletotrichum</taxon>
        <taxon>Colletotrichum destructivum species complex</taxon>
    </lineage>
</organism>
<keyword evidence="4" id="KW-0408">Iron</keyword>
<evidence type="ECO:0000256" key="1">
    <source>
        <dbReference type="ARBA" id="ARBA00001970"/>
    </source>
</evidence>